<dbReference type="Proteomes" id="UP001044222">
    <property type="component" value="Chromosome 12"/>
</dbReference>
<dbReference type="AlphaFoldDB" id="A0A9D3RQX3"/>
<dbReference type="GO" id="GO:0005737">
    <property type="term" value="C:cytoplasm"/>
    <property type="evidence" value="ECO:0007669"/>
    <property type="project" value="TreeGrafter"/>
</dbReference>
<dbReference type="GO" id="GO:0061630">
    <property type="term" value="F:ubiquitin protein ligase activity"/>
    <property type="evidence" value="ECO:0007669"/>
    <property type="project" value="TreeGrafter"/>
</dbReference>
<gene>
    <name evidence="1" type="ORF">ANANG_G00228960</name>
</gene>
<dbReference type="InterPro" id="IPR036047">
    <property type="entry name" value="F-box-like_dom_sf"/>
</dbReference>
<reference evidence="1" key="1">
    <citation type="submission" date="2021-01" db="EMBL/GenBank/DDBJ databases">
        <title>A chromosome-scale assembly of European eel, Anguilla anguilla.</title>
        <authorList>
            <person name="Henkel C."/>
            <person name="Jong-Raadsen S.A."/>
            <person name="Dufour S."/>
            <person name="Weltzien F.-A."/>
            <person name="Palstra A.P."/>
            <person name="Pelster B."/>
            <person name="Spaink H.P."/>
            <person name="Van Den Thillart G.E."/>
            <person name="Jansen H."/>
            <person name="Zahm M."/>
            <person name="Klopp C."/>
            <person name="Cedric C."/>
            <person name="Louis A."/>
            <person name="Berthelot C."/>
            <person name="Parey E."/>
            <person name="Roest Crollius H."/>
            <person name="Montfort J."/>
            <person name="Robinson-Rechavi M."/>
            <person name="Bucao C."/>
            <person name="Bouchez O."/>
            <person name="Gislard M."/>
            <person name="Lluch J."/>
            <person name="Milhes M."/>
            <person name="Lampietro C."/>
            <person name="Lopez Roques C."/>
            <person name="Donnadieu C."/>
            <person name="Braasch I."/>
            <person name="Desvignes T."/>
            <person name="Postlethwait J."/>
            <person name="Bobe J."/>
            <person name="Guiguen Y."/>
            <person name="Dirks R."/>
        </authorList>
    </citation>
    <scope>NUCLEOTIDE SEQUENCE</scope>
    <source>
        <strain evidence="1">Tag_6206</strain>
        <tissue evidence="1">Liver</tissue>
    </source>
</reference>
<dbReference type="InterPro" id="IPR039752">
    <property type="entry name" value="F-box_only"/>
</dbReference>
<organism evidence="1 2">
    <name type="scientific">Anguilla anguilla</name>
    <name type="common">European freshwater eel</name>
    <name type="synonym">Muraena anguilla</name>
    <dbReference type="NCBI Taxonomy" id="7936"/>
    <lineage>
        <taxon>Eukaryota</taxon>
        <taxon>Metazoa</taxon>
        <taxon>Chordata</taxon>
        <taxon>Craniata</taxon>
        <taxon>Vertebrata</taxon>
        <taxon>Euteleostomi</taxon>
        <taxon>Actinopterygii</taxon>
        <taxon>Neopterygii</taxon>
        <taxon>Teleostei</taxon>
        <taxon>Anguilliformes</taxon>
        <taxon>Anguillidae</taxon>
        <taxon>Anguilla</taxon>
    </lineage>
</organism>
<comment type="caution">
    <text evidence="1">The sequence shown here is derived from an EMBL/GenBank/DDBJ whole genome shotgun (WGS) entry which is preliminary data.</text>
</comment>
<dbReference type="PANTHER" id="PTHR12125">
    <property type="entry name" value="F-BOX ONLY PROTEIN 6-LIKE PROTEIN"/>
    <property type="match status" value="1"/>
</dbReference>
<dbReference type="GO" id="GO:0006516">
    <property type="term" value="P:glycoprotein catabolic process"/>
    <property type="evidence" value="ECO:0007669"/>
    <property type="project" value="TreeGrafter"/>
</dbReference>
<dbReference type="SUPFAM" id="SSF81383">
    <property type="entry name" value="F-box domain"/>
    <property type="match status" value="1"/>
</dbReference>
<keyword evidence="2" id="KW-1185">Reference proteome</keyword>
<proteinExistence type="predicted"/>
<protein>
    <submittedName>
        <fullName evidence="1">Uncharacterized protein</fullName>
    </submittedName>
</protein>
<dbReference type="GO" id="GO:0019005">
    <property type="term" value="C:SCF ubiquitin ligase complex"/>
    <property type="evidence" value="ECO:0007669"/>
    <property type="project" value="TreeGrafter"/>
</dbReference>
<dbReference type="EMBL" id="JAFIRN010000012">
    <property type="protein sequence ID" value="KAG5838931.1"/>
    <property type="molecule type" value="Genomic_DNA"/>
</dbReference>
<dbReference type="PANTHER" id="PTHR12125:SF12">
    <property type="entry name" value="F-BOX ONLY PROTEIN 6"/>
    <property type="match status" value="1"/>
</dbReference>
<dbReference type="GO" id="GO:0036503">
    <property type="term" value="P:ERAD pathway"/>
    <property type="evidence" value="ECO:0007669"/>
    <property type="project" value="TreeGrafter"/>
</dbReference>
<evidence type="ECO:0000313" key="1">
    <source>
        <dbReference type="EMBL" id="KAG5838931.1"/>
    </source>
</evidence>
<accession>A0A9D3RQX3</accession>
<sequence>MSWFGIRVTNSSVEIYPSADNDALWREMCRRDRFRPRDITRPPTDWRLFLLPVQKRRNLLKNPSADGSVTGKDLKYWAGKYGIRITNSSVEICPSALV</sequence>
<evidence type="ECO:0000313" key="2">
    <source>
        <dbReference type="Proteomes" id="UP001044222"/>
    </source>
</evidence>
<name>A0A9D3RQX3_ANGAN</name>
<dbReference type="GO" id="GO:0031146">
    <property type="term" value="P:SCF-dependent proteasomal ubiquitin-dependent protein catabolic process"/>
    <property type="evidence" value="ECO:0007669"/>
    <property type="project" value="TreeGrafter"/>
</dbReference>